<feature type="compositionally biased region" description="Acidic residues" evidence="1">
    <location>
        <begin position="31"/>
        <end position="40"/>
    </location>
</feature>
<comment type="caution">
    <text evidence="2">The sequence shown here is derived from an EMBL/GenBank/DDBJ whole genome shotgun (WGS) entry which is preliminary data.</text>
</comment>
<dbReference type="AlphaFoldDB" id="A0A9D4QH26"/>
<dbReference type="Proteomes" id="UP000821837">
    <property type="component" value="Chromosome 1"/>
</dbReference>
<accession>A0A9D4QH26</accession>
<name>A0A9D4QH26_RHISA</name>
<dbReference type="EMBL" id="JABSTV010001245">
    <property type="protein sequence ID" value="KAH7982184.1"/>
    <property type="molecule type" value="Genomic_DNA"/>
</dbReference>
<reference evidence="2" key="1">
    <citation type="journal article" date="2020" name="Cell">
        <title>Large-Scale Comparative Analyses of Tick Genomes Elucidate Their Genetic Diversity and Vector Capacities.</title>
        <authorList>
            <consortium name="Tick Genome and Microbiome Consortium (TIGMIC)"/>
            <person name="Jia N."/>
            <person name="Wang J."/>
            <person name="Shi W."/>
            <person name="Du L."/>
            <person name="Sun Y."/>
            <person name="Zhan W."/>
            <person name="Jiang J.F."/>
            <person name="Wang Q."/>
            <person name="Zhang B."/>
            <person name="Ji P."/>
            <person name="Bell-Sakyi L."/>
            <person name="Cui X.M."/>
            <person name="Yuan T.T."/>
            <person name="Jiang B.G."/>
            <person name="Yang W.F."/>
            <person name="Lam T.T."/>
            <person name="Chang Q.C."/>
            <person name="Ding S.J."/>
            <person name="Wang X.J."/>
            <person name="Zhu J.G."/>
            <person name="Ruan X.D."/>
            <person name="Zhao L."/>
            <person name="Wei J.T."/>
            <person name="Ye R.Z."/>
            <person name="Que T.C."/>
            <person name="Du C.H."/>
            <person name="Zhou Y.H."/>
            <person name="Cheng J.X."/>
            <person name="Dai P.F."/>
            <person name="Guo W.B."/>
            <person name="Han X.H."/>
            <person name="Huang E.J."/>
            <person name="Li L.F."/>
            <person name="Wei W."/>
            <person name="Gao Y.C."/>
            <person name="Liu J.Z."/>
            <person name="Shao H.Z."/>
            <person name="Wang X."/>
            <person name="Wang C.C."/>
            <person name="Yang T.C."/>
            <person name="Huo Q.B."/>
            <person name="Li W."/>
            <person name="Chen H.Y."/>
            <person name="Chen S.E."/>
            <person name="Zhou L.G."/>
            <person name="Ni X.B."/>
            <person name="Tian J.H."/>
            <person name="Sheng Y."/>
            <person name="Liu T."/>
            <person name="Pan Y.S."/>
            <person name="Xia L.Y."/>
            <person name="Li J."/>
            <person name="Zhao F."/>
            <person name="Cao W.C."/>
        </authorList>
    </citation>
    <scope>NUCLEOTIDE SEQUENCE</scope>
    <source>
        <strain evidence="2">Rsan-2018</strain>
    </source>
</reference>
<feature type="region of interest" description="Disordered" evidence="1">
    <location>
        <begin position="31"/>
        <end position="73"/>
    </location>
</feature>
<sequence length="115" mass="12619">MQRPRKPSLFEAPIWKSLPYSLWAALLDDVDEDTSDDDSESSLFSSRVSSEGCLSDTEKRRPPERCVSGGLGTSCPSVSLRPDASKMVSVAAEITRREESPRLCMVSPSDTLRPA</sequence>
<reference evidence="2" key="2">
    <citation type="submission" date="2021-09" db="EMBL/GenBank/DDBJ databases">
        <authorList>
            <person name="Jia N."/>
            <person name="Wang J."/>
            <person name="Shi W."/>
            <person name="Du L."/>
            <person name="Sun Y."/>
            <person name="Zhan W."/>
            <person name="Jiang J."/>
            <person name="Wang Q."/>
            <person name="Zhang B."/>
            <person name="Ji P."/>
            <person name="Sakyi L.B."/>
            <person name="Cui X."/>
            <person name="Yuan T."/>
            <person name="Jiang B."/>
            <person name="Yang W."/>
            <person name="Lam T.T.-Y."/>
            <person name="Chang Q."/>
            <person name="Ding S."/>
            <person name="Wang X."/>
            <person name="Zhu J."/>
            <person name="Ruan X."/>
            <person name="Zhao L."/>
            <person name="Wei J."/>
            <person name="Que T."/>
            <person name="Du C."/>
            <person name="Cheng J."/>
            <person name="Dai P."/>
            <person name="Han X."/>
            <person name="Huang E."/>
            <person name="Gao Y."/>
            <person name="Liu J."/>
            <person name="Shao H."/>
            <person name="Ye R."/>
            <person name="Li L."/>
            <person name="Wei W."/>
            <person name="Wang X."/>
            <person name="Wang C."/>
            <person name="Huo Q."/>
            <person name="Li W."/>
            <person name="Guo W."/>
            <person name="Chen H."/>
            <person name="Chen S."/>
            <person name="Zhou L."/>
            <person name="Zhou L."/>
            <person name="Ni X."/>
            <person name="Tian J."/>
            <person name="Zhou Y."/>
            <person name="Sheng Y."/>
            <person name="Liu T."/>
            <person name="Pan Y."/>
            <person name="Xia L."/>
            <person name="Li J."/>
            <person name="Zhao F."/>
            <person name="Cao W."/>
        </authorList>
    </citation>
    <scope>NUCLEOTIDE SEQUENCE</scope>
    <source>
        <strain evidence="2">Rsan-2018</strain>
        <tissue evidence="2">Larvae</tissue>
    </source>
</reference>
<organism evidence="2 3">
    <name type="scientific">Rhipicephalus sanguineus</name>
    <name type="common">Brown dog tick</name>
    <name type="synonym">Ixodes sanguineus</name>
    <dbReference type="NCBI Taxonomy" id="34632"/>
    <lineage>
        <taxon>Eukaryota</taxon>
        <taxon>Metazoa</taxon>
        <taxon>Ecdysozoa</taxon>
        <taxon>Arthropoda</taxon>
        <taxon>Chelicerata</taxon>
        <taxon>Arachnida</taxon>
        <taxon>Acari</taxon>
        <taxon>Parasitiformes</taxon>
        <taxon>Ixodida</taxon>
        <taxon>Ixodoidea</taxon>
        <taxon>Ixodidae</taxon>
        <taxon>Rhipicephalinae</taxon>
        <taxon>Rhipicephalus</taxon>
        <taxon>Rhipicephalus</taxon>
    </lineage>
</organism>
<gene>
    <name evidence="2" type="ORF">HPB52_003376</name>
</gene>
<keyword evidence="3" id="KW-1185">Reference proteome</keyword>
<evidence type="ECO:0000313" key="2">
    <source>
        <dbReference type="EMBL" id="KAH7982184.1"/>
    </source>
</evidence>
<evidence type="ECO:0000256" key="1">
    <source>
        <dbReference type="SAM" id="MobiDB-lite"/>
    </source>
</evidence>
<feature type="compositionally biased region" description="Low complexity" evidence="1">
    <location>
        <begin position="41"/>
        <end position="51"/>
    </location>
</feature>
<proteinExistence type="predicted"/>
<protein>
    <submittedName>
        <fullName evidence="2">Uncharacterized protein</fullName>
    </submittedName>
</protein>
<evidence type="ECO:0000313" key="3">
    <source>
        <dbReference type="Proteomes" id="UP000821837"/>
    </source>
</evidence>